<protein>
    <recommendedName>
        <fullName evidence="5">Lipoprotein</fullName>
    </recommendedName>
</protein>
<proteinExistence type="predicted"/>
<keyword evidence="4" id="KW-1185">Reference proteome</keyword>
<comment type="caution">
    <text evidence="3">The sequence shown here is derived from an EMBL/GenBank/DDBJ whole genome shotgun (WGS) entry which is preliminary data.</text>
</comment>
<dbReference type="RefSeq" id="WP_159903160.1">
    <property type="nucleotide sequence ID" value="NZ_BAABFX010000020.1"/>
</dbReference>
<evidence type="ECO:0000313" key="3">
    <source>
        <dbReference type="EMBL" id="GAA4392303.1"/>
    </source>
</evidence>
<feature type="region of interest" description="Disordered" evidence="1">
    <location>
        <begin position="32"/>
        <end position="92"/>
    </location>
</feature>
<evidence type="ECO:0008006" key="5">
    <source>
        <dbReference type="Google" id="ProtNLM"/>
    </source>
</evidence>
<evidence type="ECO:0000313" key="4">
    <source>
        <dbReference type="Proteomes" id="UP001500390"/>
    </source>
</evidence>
<dbReference type="EMBL" id="BAABFX010000020">
    <property type="protein sequence ID" value="GAA4392303.1"/>
    <property type="molecule type" value="Genomic_DNA"/>
</dbReference>
<feature type="signal peptide" evidence="2">
    <location>
        <begin position="1"/>
        <end position="28"/>
    </location>
</feature>
<feature type="chain" id="PRO_5045158736" description="Lipoprotein" evidence="2">
    <location>
        <begin position="29"/>
        <end position="219"/>
    </location>
</feature>
<evidence type="ECO:0000256" key="1">
    <source>
        <dbReference type="SAM" id="MobiDB-lite"/>
    </source>
</evidence>
<keyword evidence="2" id="KW-0732">Signal</keyword>
<sequence length="219" mass="22336">MTRAERPSRLLAARVAAVVLAVGVSVSACTDTPTAGDAVSGDHAAADHGASASPSPGESAGHEHGAEEEPAAAMTGPPRPADPALGCGTTVEPNGEQVTRYCNEGLATFIVADGEGTDVKGASCEQRGVIFLAHFGANYSDEASGRGEYLGLALEDMPAKEGRASIYALEMTLAGYRQSLSKATVDVTRKGDVVDFHLVGALADGRDVTVTASCHTHEA</sequence>
<reference evidence="4" key="1">
    <citation type="journal article" date="2019" name="Int. J. Syst. Evol. Microbiol.">
        <title>The Global Catalogue of Microorganisms (GCM) 10K type strain sequencing project: providing services to taxonomists for standard genome sequencing and annotation.</title>
        <authorList>
            <consortium name="The Broad Institute Genomics Platform"/>
            <consortium name="The Broad Institute Genome Sequencing Center for Infectious Disease"/>
            <person name="Wu L."/>
            <person name="Ma J."/>
        </authorList>
    </citation>
    <scope>NUCLEOTIDE SEQUENCE [LARGE SCALE GENOMIC DNA]</scope>
    <source>
        <strain evidence="4">JCM 17738</strain>
    </source>
</reference>
<gene>
    <name evidence="3" type="ORF">GCM10023153_11160</name>
</gene>
<dbReference type="PROSITE" id="PS51257">
    <property type="entry name" value="PROKAR_LIPOPROTEIN"/>
    <property type="match status" value="1"/>
</dbReference>
<feature type="compositionally biased region" description="Low complexity" evidence="1">
    <location>
        <begin position="35"/>
        <end position="59"/>
    </location>
</feature>
<name>A0ABP8JKK0_9MICO</name>
<evidence type="ECO:0000256" key="2">
    <source>
        <dbReference type="SAM" id="SignalP"/>
    </source>
</evidence>
<organism evidence="3 4">
    <name type="scientific">Ornithinibacter aureus</name>
    <dbReference type="NCBI Taxonomy" id="622664"/>
    <lineage>
        <taxon>Bacteria</taxon>
        <taxon>Bacillati</taxon>
        <taxon>Actinomycetota</taxon>
        <taxon>Actinomycetes</taxon>
        <taxon>Micrococcales</taxon>
        <taxon>Intrasporangiaceae</taxon>
        <taxon>Ornithinibacter</taxon>
    </lineage>
</organism>
<accession>A0ABP8JKK0</accession>
<dbReference type="Proteomes" id="UP001500390">
    <property type="component" value="Unassembled WGS sequence"/>
</dbReference>